<evidence type="ECO:0000313" key="3">
    <source>
        <dbReference type="Proteomes" id="UP000371041"/>
    </source>
</evidence>
<dbReference type="InterPro" id="IPR041657">
    <property type="entry name" value="HTH_17"/>
</dbReference>
<feature type="domain" description="Helix-turn-helix" evidence="1">
    <location>
        <begin position="9"/>
        <end position="54"/>
    </location>
</feature>
<evidence type="ECO:0000259" key="1">
    <source>
        <dbReference type="Pfam" id="PF12728"/>
    </source>
</evidence>
<proteinExistence type="predicted"/>
<dbReference type="InterPro" id="IPR009061">
    <property type="entry name" value="DNA-bd_dom_put_sf"/>
</dbReference>
<dbReference type="GO" id="GO:0003677">
    <property type="term" value="F:DNA binding"/>
    <property type="evidence" value="ECO:0007669"/>
    <property type="project" value="InterPro"/>
</dbReference>
<dbReference type="InterPro" id="IPR010093">
    <property type="entry name" value="SinI_DNA-bd"/>
</dbReference>
<dbReference type="RefSeq" id="WP_154075761.1">
    <property type="nucleotide sequence ID" value="NZ_CP045929.1"/>
</dbReference>
<dbReference type="AlphaFoldDB" id="A0A5Q3Q3H8"/>
<dbReference type="Gene3D" id="1.10.10.10">
    <property type="entry name" value="Winged helix-like DNA-binding domain superfamily/Winged helix DNA-binding domain"/>
    <property type="match status" value="1"/>
</dbReference>
<dbReference type="NCBIfam" id="TIGR01764">
    <property type="entry name" value="excise"/>
    <property type="match status" value="1"/>
</dbReference>
<sequence>MIRNLWAPTDVADYLGVPVGTVYQWRTRGGGPPGRRVGKHVRYKPDDVEAWFDELAEGVI</sequence>
<organism evidence="2 3">
    <name type="scientific">Allosaccharopolyspora coralli</name>
    <dbReference type="NCBI Taxonomy" id="2665642"/>
    <lineage>
        <taxon>Bacteria</taxon>
        <taxon>Bacillati</taxon>
        <taxon>Actinomycetota</taxon>
        <taxon>Actinomycetes</taxon>
        <taxon>Pseudonocardiales</taxon>
        <taxon>Pseudonocardiaceae</taxon>
        <taxon>Allosaccharopolyspora</taxon>
    </lineage>
</organism>
<protein>
    <submittedName>
        <fullName evidence="2">Helix-turn-helix domain-containing protein</fullName>
    </submittedName>
</protein>
<evidence type="ECO:0000313" key="2">
    <source>
        <dbReference type="EMBL" id="QGK69161.1"/>
    </source>
</evidence>
<dbReference type="Proteomes" id="UP000371041">
    <property type="component" value="Chromosome"/>
</dbReference>
<keyword evidence="3" id="KW-1185">Reference proteome</keyword>
<dbReference type="Pfam" id="PF12728">
    <property type="entry name" value="HTH_17"/>
    <property type="match status" value="1"/>
</dbReference>
<accession>A0A5Q3Q3H8</accession>
<name>A0A5Q3Q3H8_9PSEU</name>
<dbReference type="InterPro" id="IPR036388">
    <property type="entry name" value="WH-like_DNA-bd_sf"/>
</dbReference>
<dbReference type="EMBL" id="CP045929">
    <property type="protein sequence ID" value="QGK69161.1"/>
    <property type="molecule type" value="Genomic_DNA"/>
</dbReference>
<gene>
    <name evidence="2" type="ORF">GIY23_06070</name>
</gene>
<dbReference type="SUPFAM" id="SSF46955">
    <property type="entry name" value="Putative DNA-binding domain"/>
    <property type="match status" value="1"/>
</dbReference>
<dbReference type="KEGG" id="sace:GIY23_06070"/>
<reference evidence="3" key="1">
    <citation type="submission" date="2019-11" db="EMBL/GenBank/DDBJ databases">
        <title>The complete genome sequence of Saccharopolyspora sp. E2A.</title>
        <authorList>
            <person name="Zhang G."/>
        </authorList>
    </citation>
    <scope>NUCLEOTIDE SEQUENCE [LARGE SCALE GENOMIC DNA]</scope>
    <source>
        <strain evidence="3">E2A</strain>
    </source>
</reference>